<organism evidence="2">
    <name type="scientific">Oryza sativa subsp. japonica</name>
    <name type="common">Rice</name>
    <dbReference type="NCBI Taxonomy" id="39947"/>
    <lineage>
        <taxon>Eukaryota</taxon>
        <taxon>Viridiplantae</taxon>
        <taxon>Streptophyta</taxon>
        <taxon>Embryophyta</taxon>
        <taxon>Tracheophyta</taxon>
        <taxon>Spermatophyta</taxon>
        <taxon>Magnoliopsida</taxon>
        <taxon>Liliopsida</taxon>
        <taxon>Poales</taxon>
        <taxon>Poaceae</taxon>
        <taxon>BOP clade</taxon>
        <taxon>Oryzoideae</taxon>
        <taxon>Oryzeae</taxon>
        <taxon>Oryzinae</taxon>
        <taxon>Oryza</taxon>
        <taxon>Oryza sativa</taxon>
    </lineage>
</organism>
<feature type="transmembrane region" description="Helical" evidence="1">
    <location>
        <begin position="53"/>
        <end position="73"/>
    </location>
</feature>
<dbReference type="AlphaFoldDB" id="B9F3P9"/>
<name>B9F3P9_ORYSJ</name>
<dbReference type="PANTHER" id="PTHR31414:SF15">
    <property type="entry name" value="PLASMA MEMBRANE FUSION PROTEIN"/>
    <property type="match status" value="1"/>
</dbReference>
<evidence type="ECO:0000256" key="1">
    <source>
        <dbReference type="SAM" id="Phobius"/>
    </source>
</evidence>
<keyword evidence="1" id="KW-1133">Transmembrane helix</keyword>
<evidence type="ECO:0000313" key="2">
    <source>
        <dbReference type="EMBL" id="EEE56451.1"/>
    </source>
</evidence>
<accession>B9F3P9</accession>
<sequence length="124" mass="13324">MYAQMVAAASACDALSRYGPVLADMADCAFVRRAFRVVGDEHCPGLGRHSAEVYRGLLAVAVAALASVVLWVAHSRERRRRARRRGAQGGGVAVHGASLSFGGRSALEEPQNDVQIETYFCSLF</sequence>
<reference evidence="2" key="2">
    <citation type="submission" date="2008-12" db="EMBL/GenBank/DDBJ databases">
        <title>Improved gene annotation of the rice (Oryza sativa) genomes.</title>
        <authorList>
            <person name="Wang J."/>
            <person name="Li R."/>
            <person name="Fan W."/>
            <person name="Huang Q."/>
            <person name="Zhang J."/>
            <person name="Zhou Y."/>
            <person name="Hu Y."/>
            <person name="Zi S."/>
            <person name="Li J."/>
            <person name="Ni P."/>
            <person name="Zheng H."/>
            <person name="Zhang Y."/>
            <person name="Zhao M."/>
            <person name="Hao Q."/>
            <person name="McDermott J."/>
            <person name="Samudrala R."/>
            <person name="Kristiansen K."/>
            <person name="Wong G.K.-S."/>
        </authorList>
    </citation>
    <scope>NUCLEOTIDE SEQUENCE</scope>
</reference>
<dbReference type="EMBL" id="CM000139">
    <property type="protein sequence ID" value="EEE56451.1"/>
    <property type="molecule type" value="Genomic_DNA"/>
</dbReference>
<reference evidence="2" key="1">
    <citation type="journal article" date="2005" name="PLoS Biol.">
        <title>The genomes of Oryza sativa: a history of duplications.</title>
        <authorList>
            <person name="Yu J."/>
            <person name="Wang J."/>
            <person name="Lin W."/>
            <person name="Li S."/>
            <person name="Li H."/>
            <person name="Zhou J."/>
            <person name="Ni P."/>
            <person name="Dong W."/>
            <person name="Hu S."/>
            <person name="Zeng C."/>
            <person name="Zhang J."/>
            <person name="Zhang Y."/>
            <person name="Li R."/>
            <person name="Xu Z."/>
            <person name="Li S."/>
            <person name="Li X."/>
            <person name="Zheng H."/>
            <person name="Cong L."/>
            <person name="Lin L."/>
            <person name="Yin J."/>
            <person name="Geng J."/>
            <person name="Li G."/>
            <person name="Shi J."/>
            <person name="Liu J."/>
            <person name="Lv H."/>
            <person name="Li J."/>
            <person name="Wang J."/>
            <person name="Deng Y."/>
            <person name="Ran L."/>
            <person name="Shi X."/>
            <person name="Wang X."/>
            <person name="Wu Q."/>
            <person name="Li C."/>
            <person name="Ren X."/>
            <person name="Wang J."/>
            <person name="Wang X."/>
            <person name="Li D."/>
            <person name="Liu D."/>
            <person name="Zhang X."/>
            <person name="Ji Z."/>
            <person name="Zhao W."/>
            <person name="Sun Y."/>
            <person name="Zhang Z."/>
            <person name="Bao J."/>
            <person name="Han Y."/>
            <person name="Dong L."/>
            <person name="Ji J."/>
            <person name="Chen P."/>
            <person name="Wu S."/>
            <person name="Liu J."/>
            <person name="Xiao Y."/>
            <person name="Bu D."/>
            <person name="Tan J."/>
            <person name="Yang L."/>
            <person name="Ye C."/>
            <person name="Zhang J."/>
            <person name="Xu J."/>
            <person name="Zhou Y."/>
            <person name="Yu Y."/>
            <person name="Zhang B."/>
            <person name="Zhuang S."/>
            <person name="Wei H."/>
            <person name="Liu B."/>
            <person name="Lei M."/>
            <person name="Yu H."/>
            <person name="Li Y."/>
            <person name="Xu H."/>
            <person name="Wei S."/>
            <person name="He X."/>
            <person name="Fang L."/>
            <person name="Zhang Z."/>
            <person name="Zhang Y."/>
            <person name="Huang X."/>
            <person name="Su Z."/>
            <person name="Tong W."/>
            <person name="Li J."/>
            <person name="Tong Z."/>
            <person name="Li S."/>
            <person name="Ye J."/>
            <person name="Wang L."/>
            <person name="Fang L."/>
            <person name="Lei T."/>
            <person name="Chen C."/>
            <person name="Chen H."/>
            <person name="Xu Z."/>
            <person name="Li H."/>
            <person name="Huang H."/>
            <person name="Zhang F."/>
            <person name="Xu H."/>
            <person name="Li N."/>
            <person name="Zhao C."/>
            <person name="Li S."/>
            <person name="Dong L."/>
            <person name="Huang Y."/>
            <person name="Li L."/>
            <person name="Xi Y."/>
            <person name="Qi Q."/>
            <person name="Li W."/>
            <person name="Zhang B."/>
            <person name="Hu W."/>
            <person name="Zhang Y."/>
            <person name="Tian X."/>
            <person name="Jiao Y."/>
            <person name="Liang X."/>
            <person name="Jin J."/>
            <person name="Gao L."/>
            <person name="Zheng W."/>
            <person name="Hao B."/>
            <person name="Liu S."/>
            <person name="Wang W."/>
            <person name="Yuan L."/>
            <person name="Cao M."/>
            <person name="McDermott J."/>
            <person name="Samudrala R."/>
            <person name="Wang J."/>
            <person name="Wong G.K."/>
            <person name="Yang H."/>
        </authorList>
    </citation>
    <scope>NUCLEOTIDE SEQUENCE [LARGE SCALE GENOMIC DNA]</scope>
</reference>
<keyword evidence="1" id="KW-0812">Transmembrane</keyword>
<dbReference type="InterPro" id="IPR040283">
    <property type="entry name" value="DDB_G0292058-like"/>
</dbReference>
<keyword evidence="1" id="KW-0472">Membrane</keyword>
<protein>
    <submittedName>
        <fullName evidence="2">Uncharacterized protein</fullName>
    </submittedName>
</protein>
<dbReference type="PANTHER" id="PTHR31414">
    <property type="entry name" value="TRANSMEMBRANE PROTEIN DDB_G0292058"/>
    <property type="match status" value="1"/>
</dbReference>
<proteinExistence type="predicted"/>
<dbReference type="Proteomes" id="UP000007752">
    <property type="component" value="Chromosome 2"/>
</dbReference>
<gene>
    <name evidence="2" type="ORF">OsJ_05645</name>
</gene>